<feature type="binding site" evidence="7">
    <location>
        <position position="138"/>
    </location>
    <ligand>
        <name>substrate</name>
    </ligand>
</feature>
<accession>A0A3N1PNS1</accession>
<sequence>MAHCKYSLTGARILTRQGFTCGHLVIADGVLEAWLPYNQSPPRPWVDCSELTIAPGFVDLQQNGGYGLLFNDTPDVQTLEKLNEGNLHHGTTGFLATLITDEDAKVGAAIDAARRYQGQGLIGLHLEGPWLNPNRGGIHDSDLIRPVSNDLLNTIIEAKDVVKLVTLAPEVVDEEVIRTLANAGIKVSGGHTLASEAQSLGAIGAGMDMATHLFNAMPPISARSPGFTATALDRQLYCGLVGDGIHVSSANVRLAHRLLADKLFLVTDATPASGADVREFEFAGKSISVENDRCLGPDGTIGGSNLTMDKGVQRLVAMDIPLADALAMAGVTPRLALGLPRIQPGMKAELVGLCPGLEVRGTVQGRQLLEVAR</sequence>
<reference evidence="10 11" key="1">
    <citation type="submission" date="2018-11" db="EMBL/GenBank/DDBJ databases">
        <title>Genomic Encyclopedia of Type Strains, Phase IV (KMG-IV): sequencing the most valuable type-strain genomes for metagenomic binning, comparative biology and taxonomic classification.</title>
        <authorList>
            <person name="Goeker M."/>
        </authorList>
    </citation>
    <scope>NUCLEOTIDE SEQUENCE [LARGE SCALE GENOMIC DNA]</scope>
    <source>
        <strain evidence="10 11">DSM 21945</strain>
    </source>
</reference>
<dbReference type="GO" id="GO:0006046">
    <property type="term" value="P:N-acetylglucosamine catabolic process"/>
    <property type="evidence" value="ECO:0007669"/>
    <property type="project" value="TreeGrafter"/>
</dbReference>
<feature type="binding site" evidence="7">
    <location>
        <position position="223"/>
    </location>
    <ligand>
        <name>substrate</name>
    </ligand>
</feature>
<evidence type="ECO:0000313" key="10">
    <source>
        <dbReference type="EMBL" id="ROQ29809.1"/>
    </source>
</evidence>
<dbReference type="EMBL" id="RJUL01000002">
    <property type="protein sequence ID" value="ROQ29809.1"/>
    <property type="molecule type" value="Genomic_DNA"/>
</dbReference>
<comment type="similarity">
    <text evidence="1 5">Belongs to the metallo-dependent hydrolases superfamily. NagA family.</text>
</comment>
<name>A0A3N1PNS1_9GAMM</name>
<feature type="binding site" evidence="7">
    <location>
        <begin position="301"/>
        <end position="303"/>
    </location>
    <ligand>
        <name>substrate</name>
    </ligand>
</feature>
<dbReference type="Proteomes" id="UP000268033">
    <property type="component" value="Unassembled WGS sequence"/>
</dbReference>
<keyword evidence="4 5" id="KW-0119">Carbohydrate metabolism</keyword>
<organism evidence="10 11">
    <name type="scientific">Gallaecimonas pentaromativorans</name>
    <dbReference type="NCBI Taxonomy" id="584787"/>
    <lineage>
        <taxon>Bacteria</taxon>
        <taxon>Pseudomonadati</taxon>
        <taxon>Pseudomonadota</taxon>
        <taxon>Gammaproteobacteria</taxon>
        <taxon>Enterobacterales</taxon>
        <taxon>Gallaecimonadaceae</taxon>
        <taxon>Gallaecimonas</taxon>
    </lineage>
</organism>
<dbReference type="STRING" id="584787.GCA_001247655_03111"/>
<keyword evidence="3 5" id="KW-0378">Hydrolase</keyword>
<keyword evidence="11" id="KW-1185">Reference proteome</keyword>
<keyword evidence="2 8" id="KW-0479">Metal-binding</keyword>
<feature type="binding site" evidence="7">
    <location>
        <begin position="215"/>
        <end position="216"/>
    </location>
    <ligand>
        <name>substrate</name>
    </ligand>
</feature>
<evidence type="ECO:0000256" key="7">
    <source>
        <dbReference type="PIRSR" id="PIRSR038994-2"/>
    </source>
</evidence>
<evidence type="ECO:0000256" key="4">
    <source>
        <dbReference type="ARBA" id="ARBA00023277"/>
    </source>
</evidence>
<feature type="binding site" evidence="8">
    <location>
        <position position="212"/>
    </location>
    <ligand>
        <name>Zn(2+)</name>
        <dbReference type="ChEBI" id="CHEBI:29105"/>
    </ligand>
</feature>
<dbReference type="AlphaFoldDB" id="A0A3N1PNS1"/>
<evidence type="ECO:0000313" key="11">
    <source>
        <dbReference type="Proteomes" id="UP000268033"/>
    </source>
</evidence>
<dbReference type="RefSeq" id="WP_123420711.1">
    <property type="nucleotide sequence ID" value="NZ_JBLXAC010000005.1"/>
</dbReference>
<dbReference type="InterPro" id="IPR006680">
    <property type="entry name" value="Amidohydro-rel"/>
</dbReference>
<feature type="active site" description="Proton donor/acceptor" evidence="6">
    <location>
        <position position="268"/>
    </location>
</feature>
<evidence type="ECO:0000256" key="5">
    <source>
        <dbReference type="PIRNR" id="PIRNR038994"/>
    </source>
</evidence>
<dbReference type="GO" id="GO:0008448">
    <property type="term" value="F:N-acetylglucosamine-6-phosphate deacetylase activity"/>
    <property type="evidence" value="ECO:0007669"/>
    <property type="project" value="InterPro"/>
</dbReference>
<evidence type="ECO:0000256" key="1">
    <source>
        <dbReference type="ARBA" id="ARBA00010716"/>
    </source>
</evidence>
<dbReference type="GO" id="GO:0046872">
    <property type="term" value="F:metal ion binding"/>
    <property type="evidence" value="ECO:0007669"/>
    <property type="project" value="UniProtKB-KW"/>
</dbReference>
<evidence type="ECO:0000259" key="9">
    <source>
        <dbReference type="Pfam" id="PF01979"/>
    </source>
</evidence>
<protein>
    <submittedName>
        <fullName evidence="10">N-acetylglucosamine 6-phosphate deacetylase</fullName>
    </submittedName>
</protein>
<gene>
    <name evidence="10" type="ORF">EDC28_102181</name>
</gene>
<dbReference type="InterPro" id="IPR011059">
    <property type="entry name" value="Metal-dep_hydrolase_composite"/>
</dbReference>
<dbReference type="PIRSF" id="PIRSF038994">
    <property type="entry name" value="NagA"/>
    <property type="match status" value="1"/>
</dbReference>
<feature type="binding site" evidence="8">
    <location>
        <position position="191"/>
    </location>
    <ligand>
        <name>Zn(2+)</name>
        <dbReference type="ChEBI" id="CHEBI:29105"/>
    </ligand>
</feature>
<dbReference type="PANTHER" id="PTHR11113">
    <property type="entry name" value="N-ACETYLGLUCOSAMINE-6-PHOSPHATE DEACETYLASE"/>
    <property type="match status" value="1"/>
</dbReference>
<dbReference type="Pfam" id="PF01979">
    <property type="entry name" value="Amidohydro_1"/>
    <property type="match status" value="1"/>
</dbReference>
<dbReference type="InterPro" id="IPR032466">
    <property type="entry name" value="Metal_Hydrolase"/>
</dbReference>
<feature type="binding site" evidence="8">
    <location>
        <position position="127"/>
    </location>
    <ligand>
        <name>Zn(2+)</name>
        <dbReference type="ChEBI" id="CHEBI:29105"/>
    </ligand>
</feature>
<dbReference type="Gene3D" id="3.20.20.140">
    <property type="entry name" value="Metal-dependent hydrolases"/>
    <property type="match status" value="1"/>
</dbReference>
<dbReference type="SUPFAM" id="SSF51556">
    <property type="entry name" value="Metallo-dependent hydrolases"/>
    <property type="match status" value="1"/>
</dbReference>
<evidence type="ECO:0000256" key="3">
    <source>
        <dbReference type="ARBA" id="ARBA00022801"/>
    </source>
</evidence>
<feature type="domain" description="Amidohydrolase-related" evidence="9">
    <location>
        <begin position="53"/>
        <end position="351"/>
    </location>
</feature>
<comment type="cofactor">
    <cofactor evidence="8">
        <name>a divalent metal cation</name>
        <dbReference type="ChEBI" id="CHEBI:60240"/>
    </cofactor>
    <text evidence="8">Binds 1 divalent metal cation per subunit.</text>
</comment>
<evidence type="ECO:0000256" key="2">
    <source>
        <dbReference type="ARBA" id="ARBA00022723"/>
    </source>
</evidence>
<proteinExistence type="inferred from homology"/>
<comment type="caution">
    <text evidence="10">The sequence shown here is derived from an EMBL/GenBank/DDBJ whole genome shotgun (WGS) entry which is preliminary data.</text>
</comment>
<dbReference type="Gene3D" id="2.30.40.10">
    <property type="entry name" value="Urease, subunit C, domain 1"/>
    <property type="match status" value="1"/>
</dbReference>
<evidence type="ECO:0000256" key="8">
    <source>
        <dbReference type="PIRSR" id="PIRSR038994-3"/>
    </source>
</evidence>
<dbReference type="PANTHER" id="PTHR11113:SF14">
    <property type="entry name" value="N-ACETYLGLUCOSAMINE-6-PHOSPHATE DEACETYLASE"/>
    <property type="match status" value="1"/>
</dbReference>
<evidence type="ECO:0000256" key="6">
    <source>
        <dbReference type="PIRSR" id="PIRSR038994-1"/>
    </source>
</evidence>
<dbReference type="NCBIfam" id="TIGR00221">
    <property type="entry name" value="nagA"/>
    <property type="match status" value="1"/>
</dbReference>
<feature type="binding site" evidence="7">
    <location>
        <position position="246"/>
    </location>
    <ligand>
        <name>substrate</name>
    </ligand>
</feature>
<dbReference type="InterPro" id="IPR003764">
    <property type="entry name" value="GlcNAc_6-P_deAcase"/>
</dbReference>